<keyword evidence="6" id="KW-1185">Reference proteome</keyword>
<dbReference type="InterPro" id="IPR010982">
    <property type="entry name" value="Lambda_DNA-bd_dom_sf"/>
</dbReference>
<dbReference type="SMART" id="SM00354">
    <property type="entry name" value="HTH_LACI"/>
    <property type="match status" value="1"/>
</dbReference>
<dbReference type="Pfam" id="PF13377">
    <property type="entry name" value="Peripla_BP_3"/>
    <property type="match status" value="1"/>
</dbReference>
<dbReference type="InterPro" id="IPR046335">
    <property type="entry name" value="LacI/GalR-like_sensor"/>
</dbReference>
<dbReference type="PANTHER" id="PTHR30146:SF109">
    <property type="entry name" value="HTH-TYPE TRANSCRIPTIONAL REGULATOR GALS"/>
    <property type="match status" value="1"/>
</dbReference>
<accession>A0A841JW37</accession>
<keyword evidence="3" id="KW-0804">Transcription</keyword>
<comment type="caution">
    <text evidence="5">The sequence shown here is derived from an EMBL/GenBank/DDBJ whole genome shotgun (WGS) entry which is preliminary data.</text>
</comment>
<dbReference type="PROSITE" id="PS00356">
    <property type="entry name" value="HTH_LACI_1"/>
    <property type="match status" value="1"/>
</dbReference>
<dbReference type="SUPFAM" id="SSF53822">
    <property type="entry name" value="Periplasmic binding protein-like I"/>
    <property type="match status" value="1"/>
</dbReference>
<evidence type="ECO:0000256" key="3">
    <source>
        <dbReference type="ARBA" id="ARBA00023163"/>
    </source>
</evidence>
<dbReference type="InterPro" id="IPR000843">
    <property type="entry name" value="HTH_LacI"/>
</dbReference>
<dbReference type="CDD" id="cd01392">
    <property type="entry name" value="HTH_LacI"/>
    <property type="match status" value="1"/>
</dbReference>
<dbReference type="InterPro" id="IPR028082">
    <property type="entry name" value="Peripla_BP_I"/>
</dbReference>
<dbReference type="PRINTS" id="PR00036">
    <property type="entry name" value="HTHLACI"/>
</dbReference>
<protein>
    <submittedName>
        <fullName evidence="5">LacI family transcriptional regulator</fullName>
    </submittedName>
</protein>
<dbReference type="GO" id="GO:0000976">
    <property type="term" value="F:transcription cis-regulatory region binding"/>
    <property type="evidence" value="ECO:0007669"/>
    <property type="project" value="TreeGrafter"/>
</dbReference>
<dbReference type="SUPFAM" id="SSF47413">
    <property type="entry name" value="lambda repressor-like DNA-binding domains"/>
    <property type="match status" value="1"/>
</dbReference>
<dbReference type="AlphaFoldDB" id="A0A841JW37"/>
<dbReference type="GO" id="GO:0003700">
    <property type="term" value="F:DNA-binding transcription factor activity"/>
    <property type="evidence" value="ECO:0007669"/>
    <property type="project" value="TreeGrafter"/>
</dbReference>
<feature type="domain" description="HTH lacI-type" evidence="4">
    <location>
        <begin position="8"/>
        <end position="62"/>
    </location>
</feature>
<proteinExistence type="predicted"/>
<organism evidence="5 6">
    <name type="scientific">Silvibacterium bohemicum</name>
    <dbReference type="NCBI Taxonomy" id="1577686"/>
    <lineage>
        <taxon>Bacteria</taxon>
        <taxon>Pseudomonadati</taxon>
        <taxon>Acidobacteriota</taxon>
        <taxon>Terriglobia</taxon>
        <taxon>Terriglobales</taxon>
        <taxon>Acidobacteriaceae</taxon>
        <taxon>Silvibacterium</taxon>
    </lineage>
</organism>
<keyword evidence="1" id="KW-0805">Transcription regulation</keyword>
<sequence length="346" mass="37136">MSKRHAQPTLSDVARLAGVGVGTVSRVVNGGINVSPETFRKVDAAIQRLGYRPNHAARVLKGGRTKTIGLLVPSIADSFFASCAEAAGRVARLHDSLLIVSVTKNRHDAEMNSLDVLMRHRPDGLLLVPSSSSQTDLSRLLNRSPIPVITFDRPLPGSGCSSVLTNSFESAREATAHLIGHGYKRILCFGGEPELYTIAERVRGYHKAMEEAGLPPMIDTSLGPDASRASSLLAVHLKSKRPPDAILTLKNSSTIGTFQALQELGVPVPSRVALLGFDDFELATTLRPAISVVQQPIEDIGRTAAELLFAQLEGASRTKTSNRLKQNQVILANRLVIRRSCGCGSV</sequence>
<reference evidence="5 6" key="1">
    <citation type="submission" date="2020-08" db="EMBL/GenBank/DDBJ databases">
        <title>Genomic Encyclopedia of Type Strains, Phase IV (KMG-IV): sequencing the most valuable type-strain genomes for metagenomic binning, comparative biology and taxonomic classification.</title>
        <authorList>
            <person name="Goeker M."/>
        </authorList>
    </citation>
    <scope>NUCLEOTIDE SEQUENCE [LARGE SCALE GENOMIC DNA]</scope>
    <source>
        <strain evidence="5 6">DSM 103733</strain>
    </source>
</reference>
<dbReference type="RefSeq" id="WP_050061554.1">
    <property type="nucleotide sequence ID" value="NZ_JACHEK010000006.1"/>
</dbReference>
<evidence type="ECO:0000259" key="4">
    <source>
        <dbReference type="PROSITE" id="PS50932"/>
    </source>
</evidence>
<gene>
    <name evidence="5" type="ORF">HNQ77_003318</name>
</gene>
<dbReference type="Proteomes" id="UP000538666">
    <property type="component" value="Unassembled WGS sequence"/>
</dbReference>
<dbReference type="Pfam" id="PF00356">
    <property type="entry name" value="LacI"/>
    <property type="match status" value="1"/>
</dbReference>
<dbReference type="CDD" id="cd06267">
    <property type="entry name" value="PBP1_LacI_sugar_binding-like"/>
    <property type="match status" value="1"/>
</dbReference>
<dbReference type="Gene3D" id="1.10.260.40">
    <property type="entry name" value="lambda repressor-like DNA-binding domains"/>
    <property type="match status" value="1"/>
</dbReference>
<dbReference type="EMBL" id="JACHEK010000006">
    <property type="protein sequence ID" value="MBB6145360.1"/>
    <property type="molecule type" value="Genomic_DNA"/>
</dbReference>
<evidence type="ECO:0000313" key="5">
    <source>
        <dbReference type="EMBL" id="MBB6145360.1"/>
    </source>
</evidence>
<evidence type="ECO:0000256" key="2">
    <source>
        <dbReference type="ARBA" id="ARBA00023125"/>
    </source>
</evidence>
<dbReference type="OrthoDB" id="37081at2"/>
<evidence type="ECO:0000313" key="6">
    <source>
        <dbReference type="Proteomes" id="UP000538666"/>
    </source>
</evidence>
<dbReference type="PANTHER" id="PTHR30146">
    <property type="entry name" value="LACI-RELATED TRANSCRIPTIONAL REPRESSOR"/>
    <property type="match status" value="1"/>
</dbReference>
<dbReference type="Gene3D" id="3.40.50.2300">
    <property type="match status" value="2"/>
</dbReference>
<dbReference type="PROSITE" id="PS50932">
    <property type="entry name" value="HTH_LACI_2"/>
    <property type="match status" value="1"/>
</dbReference>
<evidence type="ECO:0000256" key="1">
    <source>
        <dbReference type="ARBA" id="ARBA00023015"/>
    </source>
</evidence>
<keyword evidence="2" id="KW-0238">DNA-binding</keyword>
<name>A0A841JW37_9BACT</name>